<keyword evidence="12" id="KW-0594">Phospholipid biosynthesis</keyword>
<evidence type="ECO:0000256" key="9">
    <source>
        <dbReference type="ARBA" id="ARBA00022989"/>
    </source>
</evidence>
<feature type="transmembrane region" description="Helical" evidence="16">
    <location>
        <begin position="12"/>
        <end position="34"/>
    </location>
</feature>
<dbReference type="EC" id="2.7.8.8" evidence="4"/>
<dbReference type="Proteomes" id="UP000478183">
    <property type="component" value="Unassembled WGS sequence"/>
</dbReference>
<evidence type="ECO:0000256" key="10">
    <source>
        <dbReference type="ARBA" id="ARBA00023098"/>
    </source>
</evidence>
<comment type="subcellular location">
    <subcellularLocation>
        <location evidence="2">Endomembrane system</location>
        <topology evidence="2">Multi-pass membrane protein</topology>
    </subcellularLocation>
</comment>
<gene>
    <name evidence="17" type="primary">pssA</name>
    <name evidence="17" type="ORF">GL286_09695</name>
</gene>
<evidence type="ECO:0000256" key="4">
    <source>
        <dbReference type="ARBA" id="ARBA00013174"/>
    </source>
</evidence>
<evidence type="ECO:0000256" key="13">
    <source>
        <dbReference type="ARBA" id="ARBA00023264"/>
    </source>
</evidence>
<keyword evidence="7 15" id="KW-0808">Transferase</keyword>
<keyword evidence="9 16" id="KW-1133">Transmembrane helix</keyword>
<evidence type="ECO:0000256" key="14">
    <source>
        <dbReference type="ARBA" id="ARBA00032361"/>
    </source>
</evidence>
<dbReference type="GO" id="GO:0016020">
    <property type="term" value="C:membrane"/>
    <property type="evidence" value="ECO:0007669"/>
    <property type="project" value="InterPro"/>
</dbReference>
<feature type="transmembrane region" description="Helical" evidence="16">
    <location>
        <begin position="205"/>
        <end position="238"/>
    </location>
</feature>
<evidence type="ECO:0000256" key="6">
    <source>
        <dbReference type="ARBA" id="ARBA00022516"/>
    </source>
</evidence>
<keyword evidence="11 16" id="KW-0472">Membrane</keyword>
<dbReference type="InterPro" id="IPR048254">
    <property type="entry name" value="CDP_ALCOHOL_P_TRANSF_CS"/>
</dbReference>
<sequence>MPDEPQKPSGEFSLLQLLPNMLTVAAICAGLSAIRFGVQGNYTLAVMLIIFAGVLDGVDGRLARALGSSSKIGAELDSLADFLNFGVAPPLLLYFWGLDEFRGVAWISVLVFSVCSVMRLARFNVGAKSDAPQHDSAYFEGVPSPAGALLVMLPMYLSFLFGNRPVLPEVVICIYMVIVGLLLISRIPTWSFKKTRISRENVKFFLISMTATLATLLTFPWAMLIVLCVGYVAMVIWALLERKKTSSG</sequence>
<comment type="similarity">
    <text evidence="3 15">Belongs to the CDP-alcohol phosphatidyltransferase class-I family.</text>
</comment>
<keyword evidence="8 16" id="KW-0812">Transmembrane</keyword>
<name>A0A6L6J7S5_9RHOB</name>
<dbReference type="EMBL" id="WMIE01000004">
    <property type="protein sequence ID" value="MTH78000.1"/>
    <property type="molecule type" value="Genomic_DNA"/>
</dbReference>
<dbReference type="OrthoDB" id="9777147at2"/>
<dbReference type="RefSeq" id="WP_155095354.1">
    <property type="nucleotide sequence ID" value="NZ_WMIE01000004.1"/>
</dbReference>
<accession>A0A6L6J7S5</accession>
<keyword evidence="18" id="KW-1185">Reference proteome</keyword>
<dbReference type="InterPro" id="IPR050324">
    <property type="entry name" value="CDP-alcohol_PTase-I"/>
</dbReference>
<feature type="transmembrane region" description="Helical" evidence="16">
    <location>
        <begin position="79"/>
        <end position="97"/>
    </location>
</feature>
<evidence type="ECO:0000256" key="12">
    <source>
        <dbReference type="ARBA" id="ARBA00023209"/>
    </source>
</evidence>
<evidence type="ECO:0000256" key="16">
    <source>
        <dbReference type="SAM" id="Phobius"/>
    </source>
</evidence>
<comment type="catalytic activity">
    <reaction evidence="1">
        <text>a CDP-1,2-diacyl-sn-glycerol + L-serine = a 1,2-diacyl-sn-glycero-3-phospho-L-serine + CMP + H(+)</text>
        <dbReference type="Rhea" id="RHEA:16913"/>
        <dbReference type="ChEBI" id="CHEBI:15378"/>
        <dbReference type="ChEBI" id="CHEBI:33384"/>
        <dbReference type="ChEBI" id="CHEBI:57262"/>
        <dbReference type="ChEBI" id="CHEBI:58332"/>
        <dbReference type="ChEBI" id="CHEBI:60377"/>
        <dbReference type="EC" id="2.7.8.8"/>
    </reaction>
</comment>
<evidence type="ECO:0000256" key="11">
    <source>
        <dbReference type="ARBA" id="ARBA00023136"/>
    </source>
</evidence>
<dbReference type="GO" id="GO:0003882">
    <property type="term" value="F:CDP-diacylglycerol-serine O-phosphatidyltransferase activity"/>
    <property type="evidence" value="ECO:0007669"/>
    <property type="project" value="UniProtKB-EC"/>
</dbReference>
<keyword evidence="6" id="KW-0444">Lipid biosynthesis</keyword>
<evidence type="ECO:0000256" key="7">
    <source>
        <dbReference type="ARBA" id="ARBA00022679"/>
    </source>
</evidence>
<protein>
    <recommendedName>
        <fullName evidence="5">CDP-diacylglycerol--serine O-phosphatidyltransferase</fullName>
        <ecNumber evidence="4">2.7.8.8</ecNumber>
    </recommendedName>
    <alternativeName>
        <fullName evidence="14">Phosphatidylserine synthase</fullName>
    </alternativeName>
</protein>
<dbReference type="Gene3D" id="1.20.120.1760">
    <property type="match status" value="1"/>
</dbReference>
<dbReference type="NCBIfam" id="TIGR00473">
    <property type="entry name" value="pssA"/>
    <property type="match status" value="1"/>
</dbReference>
<evidence type="ECO:0000256" key="2">
    <source>
        <dbReference type="ARBA" id="ARBA00004127"/>
    </source>
</evidence>
<evidence type="ECO:0000256" key="8">
    <source>
        <dbReference type="ARBA" id="ARBA00022692"/>
    </source>
</evidence>
<evidence type="ECO:0000313" key="18">
    <source>
        <dbReference type="Proteomes" id="UP000478183"/>
    </source>
</evidence>
<evidence type="ECO:0000256" key="5">
    <source>
        <dbReference type="ARBA" id="ARBA00017171"/>
    </source>
</evidence>
<dbReference type="PANTHER" id="PTHR14269">
    <property type="entry name" value="CDP-DIACYLGLYCEROL--GLYCEROL-3-PHOSPHATE 3-PHOSPHATIDYLTRANSFERASE-RELATED"/>
    <property type="match status" value="1"/>
</dbReference>
<dbReference type="AlphaFoldDB" id="A0A6L6J7S5"/>
<feature type="transmembrane region" description="Helical" evidence="16">
    <location>
        <begin position="166"/>
        <end position="184"/>
    </location>
</feature>
<evidence type="ECO:0000256" key="1">
    <source>
        <dbReference type="ARBA" id="ARBA00000287"/>
    </source>
</evidence>
<dbReference type="PROSITE" id="PS00379">
    <property type="entry name" value="CDP_ALCOHOL_P_TRANSF"/>
    <property type="match status" value="1"/>
</dbReference>
<evidence type="ECO:0000313" key="17">
    <source>
        <dbReference type="EMBL" id="MTH78000.1"/>
    </source>
</evidence>
<organism evidence="17 18">
    <name type="scientific">Paracoccus aestuariivivens</name>
    <dbReference type="NCBI Taxonomy" id="1820333"/>
    <lineage>
        <taxon>Bacteria</taxon>
        <taxon>Pseudomonadati</taxon>
        <taxon>Pseudomonadota</taxon>
        <taxon>Alphaproteobacteria</taxon>
        <taxon>Rhodobacterales</taxon>
        <taxon>Paracoccaceae</taxon>
        <taxon>Paracoccus</taxon>
    </lineage>
</organism>
<dbReference type="GO" id="GO:0008654">
    <property type="term" value="P:phospholipid biosynthetic process"/>
    <property type="evidence" value="ECO:0007669"/>
    <property type="project" value="UniProtKB-KW"/>
</dbReference>
<keyword evidence="10" id="KW-0443">Lipid metabolism</keyword>
<dbReference type="InterPro" id="IPR004533">
    <property type="entry name" value="CDP-diaglyc--ser_O-PTrfase"/>
</dbReference>
<reference evidence="17 18" key="1">
    <citation type="submission" date="2019-11" db="EMBL/GenBank/DDBJ databases">
        <authorList>
            <person name="Dong K."/>
        </authorList>
    </citation>
    <scope>NUCLEOTIDE SEQUENCE [LARGE SCALE GENOMIC DNA]</scope>
    <source>
        <strain evidence="17 18">NBRC 111993</strain>
    </source>
</reference>
<feature type="transmembrane region" description="Helical" evidence="16">
    <location>
        <begin position="103"/>
        <end position="121"/>
    </location>
</feature>
<dbReference type="InterPro" id="IPR043130">
    <property type="entry name" value="CDP-OH_PTrfase_TM_dom"/>
</dbReference>
<dbReference type="Pfam" id="PF01066">
    <property type="entry name" value="CDP-OH_P_transf"/>
    <property type="match status" value="1"/>
</dbReference>
<comment type="caution">
    <text evidence="17">The sequence shown here is derived from an EMBL/GenBank/DDBJ whole genome shotgun (WGS) entry which is preliminary data.</text>
</comment>
<dbReference type="InterPro" id="IPR000462">
    <property type="entry name" value="CDP-OH_P_trans"/>
</dbReference>
<keyword evidence="13" id="KW-1208">Phospholipid metabolism</keyword>
<evidence type="ECO:0000256" key="15">
    <source>
        <dbReference type="RuleBase" id="RU003750"/>
    </source>
</evidence>
<evidence type="ECO:0000256" key="3">
    <source>
        <dbReference type="ARBA" id="ARBA00010441"/>
    </source>
</evidence>
<proteinExistence type="inferred from homology"/>
<dbReference type="GO" id="GO:0012505">
    <property type="term" value="C:endomembrane system"/>
    <property type="evidence" value="ECO:0007669"/>
    <property type="project" value="UniProtKB-SubCell"/>
</dbReference>
<dbReference type="PANTHER" id="PTHR14269:SF61">
    <property type="entry name" value="CDP-DIACYLGLYCEROL--SERINE O-PHOSPHATIDYLTRANSFERASE"/>
    <property type="match status" value="1"/>
</dbReference>
<feature type="transmembrane region" description="Helical" evidence="16">
    <location>
        <begin position="40"/>
        <end position="58"/>
    </location>
</feature>
<feature type="transmembrane region" description="Helical" evidence="16">
    <location>
        <begin position="142"/>
        <end position="160"/>
    </location>
</feature>